<feature type="transmembrane region" description="Helical" evidence="1">
    <location>
        <begin position="344"/>
        <end position="362"/>
    </location>
</feature>
<keyword evidence="1" id="KW-0812">Transmembrane</keyword>
<feature type="transmembrane region" description="Helical" evidence="1">
    <location>
        <begin position="95"/>
        <end position="112"/>
    </location>
</feature>
<proteinExistence type="predicted"/>
<keyword evidence="1" id="KW-0472">Membrane</keyword>
<feature type="transmembrane region" description="Helical" evidence="1">
    <location>
        <begin position="212"/>
        <end position="229"/>
    </location>
</feature>
<dbReference type="EMBL" id="AB812061">
    <property type="protein sequence ID" value="BAQ01732.1"/>
    <property type="molecule type" value="Genomic_DNA"/>
</dbReference>
<dbReference type="RefSeq" id="WP_096845103.1">
    <property type="nucleotide sequence ID" value="NZ_CABEEY010000003.1"/>
</dbReference>
<feature type="transmembrane region" description="Helical" evidence="1">
    <location>
        <begin position="6"/>
        <end position="23"/>
    </location>
</feature>
<organism evidence="3">
    <name type="scientific">Escherichia coli</name>
    <dbReference type="NCBI Taxonomy" id="562"/>
    <lineage>
        <taxon>Bacteria</taxon>
        <taxon>Pseudomonadati</taxon>
        <taxon>Pseudomonadota</taxon>
        <taxon>Gammaproteobacteria</taxon>
        <taxon>Enterobacterales</taxon>
        <taxon>Enterobacteriaceae</taxon>
        <taxon>Escherichia</taxon>
    </lineage>
</organism>
<dbReference type="EMBL" id="KJ755549">
    <property type="protein sequence ID" value="AIG62447.1"/>
    <property type="molecule type" value="Genomic_DNA"/>
</dbReference>
<dbReference type="AlphaFoldDB" id="A0A0A8J6Q7"/>
<feature type="transmembrane region" description="Helical" evidence="1">
    <location>
        <begin position="236"/>
        <end position="254"/>
    </location>
</feature>
<feature type="transmembrane region" description="Helical" evidence="1">
    <location>
        <begin position="60"/>
        <end position="83"/>
    </location>
</feature>
<keyword evidence="1" id="KW-1133">Transmembrane helix</keyword>
<sequence>MLYVLTFALITSFGLFIALYLVKCNFTSPLSLHCFAWFFVSSTGLFAYDEFIDFPEISFYAVMIWYLIVYFILITGELISLNIKSVNYFKNKEYICGRYWIIVIPLSAYTIYEIYRVGNTGPASFFLNLRLANIIDDYEGEKFTLMTAIYPVLIAMFSIVCISCSSKKNKYALWLWSILFCIGTMGKFAVITPILIFYIIRELTGGLNKKRMVFIVPGVISAILFMHFIRMSSGDSTTISSVLGVYIYSPLLALSKLPELNINGESGEYTFRFLIAILYKVGLSSNEPVKTILDYVNVPVPTNVFTVMQPFYQDYSLFGVAFGAIFYGIIYSSIYLLAKKGNPVALLIYAVLAISLFTSFFAETLITNLAGNIKVVICIYLLWRFTVRCKIKP</sequence>
<gene>
    <name evidence="3" type="primary">wzy</name>
</gene>
<evidence type="ECO:0000313" key="3">
    <source>
        <dbReference type="EMBL" id="BAQ01732.1"/>
    </source>
</evidence>
<protein>
    <submittedName>
        <fullName evidence="3">O-antigen polymerase</fullName>
    </submittedName>
</protein>
<reference evidence="2" key="2">
    <citation type="journal article" date="2016" name="PLoS ONE">
        <title>Comparison of O-Antigen Gene Clusters of All O-Serogroups of Escherichia coli and Proposal for Adopting a New Nomenclature for O-Typing.</title>
        <authorList>
            <person name="DebRoy C."/>
            <person name="Fratamico P.M."/>
            <person name="Yan X."/>
            <person name="Baranzoni G."/>
            <person name="Liu Y."/>
            <person name="Needleman D.S."/>
            <person name="Tebbs R."/>
            <person name="O'Connell C.D."/>
            <person name="Allred A."/>
            <person name="Swimley M."/>
            <person name="Mwangi M."/>
            <person name="Kapur V."/>
            <person name="Raygoza Garay J.A."/>
            <person name="Roberts E.L."/>
            <person name="Katani R."/>
        </authorList>
    </citation>
    <scope>NUCLEOTIDE SEQUENCE</scope>
    <source>
        <strain evidence="2">C 771</strain>
    </source>
</reference>
<feature type="transmembrane region" description="Helical" evidence="1">
    <location>
        <begin position="30"/>
        <end position="48"/>
    </location>
</feature>
<name>A0A0A8J6Q7_ECOLX</name>
<reference evidence="3" key="1">
    <citation type="journal article" date="2014" name="DNA Res.">
        <title>A complete view of the genetic diversity of the Escherichia coli O-antigen biosynthesis gene cluster.</title>
        <authorList>
            <person name="Iguchi A."/>
            <person name="Iyoda S."/>
            <person name="Kikuchi T."/>
            <person name="Ogura Y."/>
            <person name="Katsura K."/>
            <person name="Ohnishi M."/>
            <person name="Hayashi T."/>
            <person name="Thomson N.R."/>
        </authorList>
    </citation>
    <scope>NUCLEOTIDE SEQUENCE</scope>
    <source>
        <strain evidence="3">C771</strain>
    </source>
</reference>
<dbReference type="NCBIfam" id="TIGR04370">
    <property type="entry name" value="glyco_rpt_poly"/>
    <property type="match status" value="1"/>
</dbReference>
<accession>A0A0A8J6Q7</accession>
<feature type="transmembrane region" description="Helical" evidence="1">
    <location>
        <begin position="315"/>
        <end position="337"/>
    </location>
</feature>
<feature type="transmembrane region" description="Helical" evidence="1">
    <location>
        <begin position="174"/>
        <end position="200"/>
    </location>
</feature>
<evidence type="ECO:0000256" key="1">
    <source>
        <dbReference type="SAM" id="Phobius"/>
    </source>
</evidence>
<feature type="transmembrane region" description="Helical" evidence="1">
    <location>
        <begin position="368"/>
        <end position="387"/>
    </location>
</feature>
<feature type="transmembrane region" description="Helical" evidence="1">
    <location>
        <begin position="143"/>
        <end position="162"/>
    </location>
</feature>
<evidence type="ECO:0000313" key="2">
    <source>
        <dbReference type="EMBL" id="AIG62447.1"/>
    </source>
</evidence>